<dbReference type="Proteomes" id="UP000535509">
    <property type="component" value="Unassembled WGS sequence"/>
</dbReference>
<evidence type="ECO:0000313" key="2">
    <source>
        <dbReference type="EMBL" id="EAI8858830.1"/>
    </source>
</evidence>
<dbReference type="RefSeq" id="WP_002849158.1">
    <property type="nucleotide sequence ID" value="NZ_AABUZP020000005.1"/>
</dbReference>
<evidence type="ECO:0000313" key="3">
    <source>
        <dbReference type="Proteomes" id="UP000535509"/>
    </source>
</evidence>
<evidence type="ECO:0000313" key="4">
    <source>
        <dbReference type="Proteomes" id="UP000557842"/>
    </source>
</evidence>
<dbReference type="GO" id="GO:0043165">
    <property type="term" value="P:Gram-negative-bacterium-type cell outer membrane assembly"/>
    <property type="evidence" value="ECO:0007669"/>
    <property type="project" value="InterPro"/>
</dbReference>
<dbReference type="GeneID" id="61064572"/>
<dbReference type="EMBL" id="AABTCC010000006">
    <property type="protein sequence ID" value="EAI8858830.1"/>
    <property type="molecule type" value="Genomic_DNA"/>
</dbReference>
<dbReference type="InterPro" id="IPR007485">
    <property type="entry name" value="LPS_assembly_LptE"/>
</dbReference>
<dbReference type="AlphaFoldDB" id="A0A5L4IG70"/>
<proteinExistence type="predicted"/>
<dbReference type="OMA" id="YKPIATY"/>
<evidence type="ECO:0000313" key="1">
    <source>
        <dbReference type="EMBL" id="EAI5408114.1"/>
    </source>
</evidence>
<organism evidence="1 4">
    <name type="scientific">Campylobacter fetus</name>
    <dbReference type="NCBI Taxonomy" id="196"/>
    <lineage>
        <taxon>Bacteria</taxon>
        <taxon>Pseudomonadati</taxon>
        <taxon>Campylobacterota</taxon>
        <taxon>Epsilonproteobacteria</taxon>
        <taxon>Campylobacterales</taxon>
        <taxon>Campylobacteraceae</taxon>
        <taxon>Campylobacter</taxon>
    </lineage>
</organism>
<reference evidence="1 4" key="1">
    <citation type="submission" date="2018-05" db="EMBL/GenBank/DDBJ databases">
        <authorList>
            <consortium name="PulseNet: The National Subtyping Network for Foodborne Disease Surveillance"/>
            <person name="Tarr C.L."/>
            <person name="Trees E."/>
            <person name="Katz L.S."/>
            <person name="Carleton-Romer H.A."/>
            <person name="Stroika S."/>
            <person name="Kucerova Z."/>
            <person name="Roache K.F."/>
            <person name="Sabol A.L."/>
            <person name="Besser J."/>
            <person name="Gerner-Smidt P."/>
        </authorList>
    </citation>
    <scope>NUCLEOTIDE SEQUENCE [LARGE SCALE GENOMIC DNA]</scope>
    <source>
        <strain evidence="1 4">2016D-0221</strain>
        <strain evidence="2 3">PNUSAC001503</strain>
    </source>
</reference>
<comment type="caution">
    <text evidence="1">The sequence shown here is derived from an EMBL/GenBank/DDBJ whole genome shotgun (WGS) entry which is preliminary data.</text>
</comment>
<dbReference type="PROSITE" id="PS51257">
    <property type="entry name" value="PROKAR_LIPOPROTEIN"/>
    <property type="match status" value="1"/>
</dbReference>
<name>A0A5L4IG70_CAMFE</name>
<gene>
    <name evidence="1" type="ORF">BVH53_05300</name>
    <name evidence="2" type="ORF">CX802_03075</name>
</gene>
<dbReference type="Proteomes" id="UP000557842">
    <property type="component" value="Unassembled WGS sequence"/>
</dbReference>
<accession>A0A5L4IG70</accession>
<sequence>MKTLLNLIVVLFFLGCGYKPVSVITANVLDESVWVDVIMSKTDPENTVAIKDSVREAMIKRLGRNLTTKEEANSIIIASIKSLTFNAILYDQFGYVTAYKTNLIVDYKVKLKNGDIKYITTSGDYDFRITKRINNTRFTDSVISDKDRFEAIKNASLQSFDEFISRLAIEGLRDGKYSK</sequence>
<protein>
    <submittedName>
        <fullName evidence="1">Penicillin-binding protein</fullName>
    </submittedName>
</protein>
<dbReference type="EMBL" id="AABQDW010000008">
    <property type="protein sequence ID" value="EAI5408114.1"/>
    <property type="molecule type" value="Genomic_DNA"/>
</dbReference>
<keyword evidence="3" id="KW-1185">Reference proteome</keyword>
<dbReference type="Pfam" id="PF04390">
    <property type="entry name" value="LptE"/>
    <property type="match status" value="1"/>
</dbReference>
<dbReference type="GO" id="GO:0019867">
    <property type="term" value="C:outer membrane"/>
    <property type="evidence" value="ECO:0007669"/>
    <property type="project" value="InterPro"/>
</dbReference>